<dbReference type="RefSeq" id="WP_202237386.1">
    <property type="nucleotide sequence ID" value="NZ_AP018365.1"/>
</dbReference>
<dbReference type="Proteomes" id="UP000595703">
    <property type="component" value="Chromosome"/>
</dbReference>
<dbReference type="PROSITE" id="PS51186">
    <property type="entry name" value="GNAT"/>
    <property type="match status" value="1"/>
</dbReference>
<organism evidence="2 3">
    <name type="scientific">Actinacidiphila reveromycinica</name>
    <dbReference type="NCBI Taxonomy" id="659352"/>
    <lineage>
        <taxon>Bacteria</taxon>
        <taxon>Bacillati</taxon>
        <taxon>Actinomycetota</taxon>
        <taxon>Actinomycetes</taxon>
        <taxon>Kitasatosporales</taxon>
        <taxon>Streptomycetaceae</taxon>
        <taxon>Actinacidiphila</taxon>
    </lineage>
</organism>
<protein>
    <submittedName>
        <fullName evidence="2">Putative acetyltransferase</fullName>
    </submittedName>
</protein>
<reference evidence="2 3" key="2">
    <citation type="journal article" date="2011" name="J. Antibiot.">
        <title>Furaquinocins I and J: novel polyketide isoprenoid hybrid compounds from Streptomyces reveromyceticus SN-593.</title>
        <authorList>
            <person name="Panthee S."/>
            <person name="Takahashi S."/>
            <person name="Takagi H."/>
            <person name="Nogawa T."/>
            <person name="Oowada E."/>
            <person name="Uramoto M."/>
            <person name="Osada H."/>
        </authorList>
    </citation>
    <scope>NUCLEOTIDE SEQUENCE [LARGE SCALE GENOMIC DNA]</scope>
    <source>
        <strain evidence="2 3">SN-593</strain>
    </source>
</reference>
<evidence type="ECO:0000259" key="1">
    <source>
        <dbReference type="PROSITE" id="PS51186"/>
    </source>
</evidence>
<reference evidence="2 3" key="1">
    <citation type="journal article" date="2010" name="J. Bacteriol.">
        <title>Biochemical characterization of a novel indole prenyltransferase from Streptomyces sp. SN-593.</title>
        <authorList>
            <person name="Takahashi S."/>
            <person name="Takagi H."/>
            <person name="Toyoda A."/>
            <person name="Uramoto M."/>
            <person name="Nogawa T."/>
            <person name="Ueki M."/>
            <person name="Sakaki Y."/>
            <person name="Osada H."/>
        </authorList>
    </citation>
    <scope>NUCLEOTIDE SEQUENCE [LARGE SCALE GENOMIC DNA]</scope>
    <source>
        <strain evidence="2 3">SN-593</strain>
    </source>
</reference>
<feature type="domain" description="N-acetyltransferase" evidence="1">
    <location>
        <begin position="28"/>
        <end position="187"/>
    </location>
</feature>
<dbReference type="GO" id="GO:1990189">
    <property type="term" value="F:protein N-terminal-serine acetyltransferase activity"/>
    <property type="evidence" value="ECO:0007669"/>
    <property type="project" value="TreeGrafter"/>
</dbReference>
<sequence length="193" mass="20248">MPSLSSPAMAAGVLGSTGQPVLPAAGGRSLRPWHPDDAPAVHAAYQDAGIQRWHVRRSDSVAEAGEWIERWRGCWAAETGGHWAVVDAVTDALLGRVALKAFALPDATAEVAYWTAPAARGTGVCSGAVLALAAWALGDGGFHRLELAHSAANAASCRVALRTGFAQEGVRRKAALHADGWHDMHLHARVRGD</sequence>
<reference evidence="2 3" key="3">
    <citation type="journal article" date="2011" name="Nat. Chem. Biol.">
        <title>Reveromycin A biosynthesis uses RevG and RevJ for stereospecific spiroacetal formation.</title>
        <authorList>
            <person name="Takahashi S."/>
            <person name="Toyoda A."/>
            <person name="Sekiyama Y."/>
            <person name="Takagi H."/>
            <person name="Nogawa T."/>
            <person name="Uramoto M."/>
            <person name="Suzuki R."/>
            <person name="Koshino H."/>
            <person name="Kumano T."/>
            <person name="Panthee S."/>
            <person name="Dairi T."/>
            <person name="Ishikawa J."/>
            <person name="Ikeda H."/>
            <person name="Sakaki Y."/>
            <person name="Osada H."/>
        </authorList>
    </citation>
    <scope>NUCLEOTIDE SEQUENCE [LARGE SCALE GENOMIC DNA]</scope>
    <source>
        <strain evidence="2 3">SN-593</strain>
    </source>
</reference>
<keyword evidence="2" id="KW-0808">Transferase</keyword>
<dbReference type="InterPro" id="IPR051908">
    <property type="entry name" value="Ribosomal_N-acetyltransferase"/>
</dbReference>
<dbReference type="PANTHER" id="PTHR43441:SF10">
    <property type="entry name" value="ACETYLTRANSFERASE"/>
    <property type="match status" value="1"/>
</dbReference>
<reference evidence="2 3" key="4">
    <citation type="journal article" date="2020" name="Sci. Rep.">
        <title>beta-carboline chemical signals induce reveromycin production through a LuxR family regulator in Streptomyces sp. SN-593.</title>
        <authorList>
            <person name="Panthee S."/>
            <person name="Kito N."/>
            <person name="Hayashi T."/>
            <person name="Shimizu T."/>
            <person name="Ishikawa J."/>
            <person name="Hamamoto H."/>
            <person name="Osada H."/>
            <person name="Takahashi S."/>
        </authorList>
    </citation>
    <scope>NUCLEOTIDE SEQUENCE [LARGE SCALE GENOMIC DNA]</scope>
    <source>
        <strain evidence="2 3">SN-593</strain>
    </source>
</reference>
<accession>A0A7U3UZ40</accession>
<dbReference type="Gene3D" id="3.40.630.30">
    <property type="match status" value="1"/>
</dbReference>
<name>A0A7U3UZ40_9ACTN</name>
<dbReference type="KEGG" id="arev:RVR_8949"/>
<dbReference type="Pfam" id="PF13302">
    <property type="entry name" value="Acetyltransf_3"/>
    <property type="match status" value="1"/>
</dbReference>
<dbReference type="GO" id="GO:0008999">
    <property type="term" value="F:protein-N-terminal-alanine acetyltransferase activity"/>
    <property type="evidence" value="ECO:0007669"/>
    <property type="project" value="TreeGrafter"/>
</dbReference>
<dbReference type="EMBL" id="AP018365">
    <property type="protein sequence ID" value="BBB01502.1"/>
    <property type="molecule type" value="Genomic_DNA"/>
</dbReference>
<dbReference type="AlphaFoldDB" id="A0A7U3UZ40"/>
<proteinExistence type="predicted"/>
<dbReference type="GO" id="GO:0005737">
    <property type="term" value="C:cytoplasm"/>
    <property type="evidence" value="ECO:0007669"/>
    <property type="project" value="TreeGrafter"/>
</dbReference>
<dbReference type="InterPro" id="IPR000182">
    <property type="entry name" value="GNAT_dom"/>
</dbReference>
<gene>
    <name evidence="2" type="ORF">RVR_8949</name>
</gene>
<dbReference type="PANTHER" id="PTHR43441">
    <property type="entry name" value="RIBOSOMAL-PROTEIN-SERINE ACETYLTRANSFERASE"/>
    <property type="match status" value="1"/>
</dbReference>
<evidence type="ECO:0000313" key="2">
    <source>
        <dbReference type="EMBL" id="BBB01502.1"/>
    </source>
</evidence>
<dbReference type="SUPFAM" id="SSF55729">
    <property type="entry name" value="Acyl-CoA N-acyltransferases (Nat)"/>
    <property type="match status" value="1"/>
</dbReference>
<keyword evidence="3" id="KW-1185">Reference proteome</keyword>
<evidence type="ECO:0000313" key="3">
    <source>
        <dbReference type="Proteomes" id="UP000595703"/>
    </source>
</evidence>
<dbReference type="InterPro" id="IPR016181">
    <property type="entry name" value="Acyl_CoA_acyltransferase"/>
</dbReference>